<name>A0ABR8G1I9_9NOSO</name>
<comment type="caution">
    <text evidence="1">The sequence shown here is derived from an EMBL/GenBank/DDBJ whole genome shotgun (WGS) entry which is preliminary data.</text>
</comment>
<evidence type="ECO:0000313" key="2">
    <source>
        <dbReference type="Proteomes" id="UP000603457"/>
    </source>
</evidence>
<protein>
    <submittedName>
        <fullName evidence="1">Uncharacterized protein</fullName>
    </submittedName>
</protein>
<evidence type="ECO:0000313" key="1">
    <source>
        <dbReference type="EMBL" id="MBD2597095.1"/>
    </source>
</evidence>
<reference evidence="1 2" key="1">
    <citation type="journal article" date="2020" name="ISME J.">
        <title>Comparative genomics reveals insights into cyanobacterial evolution and habitat adaptation.</title>
        <authorList>
            <person name="Chen M.Y."/>
            <person name="Teng W.K."/>
            <person name="Zhao L."/>
            <person name="Hu C.X."/>
            <person name="Zhou Y.K."/>
            <person name="Han B.P."/>
            <person name="Song L.R."/>
            <person name="Shu W.S."/>
        </authorList>
    </citation>
    <scope>NUCLEOTIDE SEQUENCE [LARGE SCALE GENOMIC DNA]</scope>
    <source>
        <strain evidence="1 2">FACHB-130</strain>
    </source>
</reference>
<accession>A0ABR8G1I9</accession>
<sequence length="87" mass="9975">MNYTLHLPPTDQSINYKGQRLLPNHETGEYAKLAEVAFDYFRQAPSRNFSARAIGLEIIKITVPSVIKKVFIDIRRIFGGKYVGAYR</sequence>
<organism evidence="1 2">
    <name type="scientific">Nostoc spongiaeforme FACHB-130</name>
    <dbReference type="NCBI Taxonomy" id="1357510"/>
    <lineage>
        <taxon>Bacteria</taxon>
        <taxon>Bacillati</taxon>
        <taxon>Cyanobacteriota</taxon>
        <taxon>Cyanophyceae</taxon>
        <taxon>Nostocales</taxon>
        <taxon>Nostocaceae</taxon>
        <taxon>Nostoc</taxon>
    </lineage>
</organism>
<dbReference type="EMBL" id="JACJTB010000036">
    <property type="protein sequence ID" value="MBD2597095.1"/>
    <property type="molecule type" value="Genomic_DNA"/>
</dbReference>
<gene>
    <name evidence="1" type="ORF">H6G74_22610</name>
</gene>
<dbReference type="Proteomes" id="UP000603457">
    <property type="component" value="Unassembled WGS sequence"/>
</dbReference>
<proteinExistence type="predicted"/>
<keyword evidence="2" id="KW-1185">Reference proteome</keyword>
<dbReference type="RefSeq" id="WP_190969777.1">
    <property type="nucleotide sequence ID" value="NZ_JACJTB010000036.1"/>
</dbReference>